<evidence type="ECO:0000313" key="2">
    <source>
        <dbReference type="EMBL" id="KMO81693.1"/>
    </source>
</evidence>
<dbReference type="CDD" id="cd00229">
    <property type="entry name" value="SGNH_hydrolase"/>
    <property type="match status" value="1"/>
</dbReference>
<protein>
    <submittedName>
        <fullName evidence="2">GDSL-like Lipase/Acylhydrolase</fullName>
    </submittedName>
</protein>
<dbReference type="PATRIC" id="fig|1807.14.peg.270"/>
<keyword evidence="2" id="KW-0378">Hydrolase</keyword>
<reference evidence="2 3" key="1">
    <citation type="journal article" date="2015" name="Genome Biol. Evol.">
        <title>Characterization of Three Mycobacterium spp. with Potential Use in Bioremediation by Genome Sequencing and Comparative Genomics.</title>
        <authorList>
            <person name="Das S."/>
            <person name="Pettersson B.M."/>
            <person name="Behra P.R."/>
            <person name="Ramesh M."/>
            <person name="Dasgupta S."/>
            <person name="Bhattacharya A."/>
            <person name="Kirsebom L.A."/>
        </authorList>
    </citation>
    <scope>NUCLEOTIDE SEQUENCE [LARGE SCALE GENOMIC DNA]</scope>
    <source>
        <strain evidence="2 3">DSM 44075</strain>
    </source>
</reference>
<dbReference type="EMBL" id="JYNU01000002">
    <property type="protein sequence ID" value="KMO81693.1"/>
    <property type="molecule type" value="Genomic_DNA"/>
</dbReference>
<name>A0A0J6WI05_9MYCO</name>
<sequence precursor="true">MTLRHSSWRSAIATVALAFLLVAATAGVTVVLTSRGGESLSTSADGPLRISVIGDSYSAGSDNDVTWPSLVAAASPLSISNVAVANSSYAGRAGQSGHFADQVDKALASKPDVIVVFGGVGDVALPDQQITQSAVDLFTELSRRAPDASLVVFGPIWHQHPVPGVFMTLDSDIAKAANGTHTTYVSLIDENWLAADGLMRRNVAPTDEGQSVLAQRLRPLLLAQIRGTSRMVVP</sequence>
<accession>A0A0J6WI05</accession>
<comment type="caution">
    <text evidence="2">The sequence shown here is derived from an EMBL/GenBank/DDBJ whole genome shotgun (WGS) entry which is preliminary data.</text>
</comment>
<proteinExistence type="predicted"/>
<dbReference type="Gene3D" id="3.40.50.1110">
    <property type="entry name" value="SGNH hydrolase"/>
    <property type="match status" value="1"/>
</dbReference>
<dbReference type="Proteomes" id="UP000036313">
    <property type="component" value="Unassembled WGS sequence"/>
</dbReference>
<dbReference type="Pfam" id="PF13472">
    <property type="entry name" value="Lipase_GDSL_2"/>
    <property type="match status" value="1"/>
</dbReference>
<dbReference type="GO" id="GO:0016787">
    <property type="term" value="F:hydrolase activity"/>
    <property type="evidence" value="ECO:0007669"/>
    <property type="project" value="UniProtKB-KW"/>
</dbReference>
<feature type="domain" description="SGNH hydrolase-type esterase" evidence="1">
    <location>
        <begin position="52"/>
        <end position="198"/>
    </location>
</feature>
<organism evidence="2 3">
    <name type="scientific">Mycolicibacterium obuense</name>
    <dbReference type="NCBI Taxonomy" id="1807"/>
    <lineage>
        <taxon>Bacteria</taxon>
        <taxon>Bacillati</taxon>
        <taxon>Actinomycetota</taxon>
        <taxon>Actinomycetes</taxon>
        <taxon>Mycobacteriales</taxon>
        <taxon>Mycobacteriaceae</taxon>
        <taxon>Mycolicibacterium</taxon>
    </lineage>
</organism>
<evidence type="ECO:0000259" key="1">
    <source>
        <dbReference type="Pfam" id="PF13472"/>
    </source>
</evidence>
<dbReference type="InterPro" id="IPR036514">
    <property type="entry name" value="SGNH_hydro_sf"/>
</dbReference>
<dbReference type="InterPro" id="IPR013830">
    <property type="entry name" value="SGNH_hydro"/>
</dbReference>
<evidence type="ECO:0000313" key="3">
    <source>
        <dbReference type="Proteomes" id="UP000036313"/>
    </source>
</evidence>
<dbReference type="AlphaFoldDB" id="A0A0J6WI05"/>
<gene>
    <name evidence="2" type="ORF">MOBUDSM44075_00260</name>
</gene>
<dbReference type="SUPFAM" id="SSF52266">
    <property type="entry name" value="SGNH hydrolase"/>
    <property type="match status" value="1"/>
</dbReference>